<dbReference type="AlphaFoldDB" id="K0R1R0"/>
<evidence type="ECO:0000313" key="3">
    <source>
        <dbReference type="EMBL" id="EJK46418.1"/>
    </source>
</evidence>
<feature type="compositionally biased region" description="Basic residues" evidence="2">
    <location>
        <begin position="44"/>
        <end position="55"/>
    </location>
</feature>
<feature type="region of interest" description="Disordered" evidence="2">
    <location>
        <begin position="1"/>
        <end position="447"/>
    </location>
</feature>
<gene>
    <name evidence="3" type="ORF">THAOC_34911</name>
</gene>
<protein>
    <submittedName>
        <fullName evidence="3">Uncharacterized protein</fullName>
    </submittedName>
</protein>
<keyword evidence="1" id="KW-0175">Coiled coil</keyword>
<keyword evidence="4" id="KW-1185">Reference proteome</keyword>
<organism evidence="3 4">
    <name type="scientific">Thalassiosira oceanica</name>
    <name type="common">Marine diatom</name>
    <dbReference type="NCBI Taxonomy" id="159749"/>
    <lineage>
        <taxon>Eukaryota</taxon>
        <taxon>Sar</taxon>
        <taxon>Stramenopiles</taxon>
        <taxon>Ochrophyta</taxon>
        <taxon>Bacillariophyta</taxon>
        <taxon>Coscinodiscophyceae</taxon>
        <taxon>Thalassiosirophycidae</taxon>
        <taxon>Thalassiosirales</taxon>
        <taxon>Thalassiosiraceae</taxon>
        <taxon>Thalassiosira</taxon>
    </lineage>
</organism>
<name>K0R1R0_THAOC</name>
<feature type="region of interest" description="Disordered" evidence="2">
    <location>
        <begin position="459"/>
        <end position="512"/>
    </location>
</feature>
<evidence type="ECO:0000313" key="4">
    <source>
        <dbReference type="Proteomes" id="UP000266841"/>
    </source>
</evidence>
<reference evidence="3 4" key="1">
    <citation type="journal article" date="2012" name="Genome Biol.">
        <title>Genome and low-iron response of an oceanic diatom adapted to chronic iron limitation.</title>
        <authorList>
            <person name="Lommer M."/>
            <person name="Specht M."/>
            <person name="Roy A.S."/>
            <person name="Kraemer L."/>
            <person name="Andreson R."/>
            <person name="Gutowska M.A."/>
            <person name="Wolf J."/>
            <person name="Bergner S.V."/>
            <person name="Schilhabel M.B."/>
            <person name="Klostermeier U.C."/>
            <person name="Beiko R.G."/>
            <person name="Rosenstiel P."/>
            <person name="Hippler M."/>
            <person name="Laroche J."/>
        </authorList>
    </citation>
    <scope>NUCLEOTIDE SEQUENCE [LARGE SCALE GENOMIC DNA]</scope>
    <source>
        <strain evidence="3 4">CCMP1005</strain>
    </source>
</reference>
<feature type="compositionally biased region" description="Basic and acidic residues" evidence="2">
    <location>
        <begin position="861"/>
        <end position="872"/>
    </location>
</feature>
<feature type="compositionally biased region" description="Basic residues" evidence="2">
    <location>
        <begin position="26"/>
        <end position="37"/>
    </location>
</feature>
<sequence>WHARPVRARGGDHPVPLLRGNDDGRRVHHGRRRSRRAPRPESQRRRRRRPRRVREARRVEPPAAPVRRPPAERAPGGEHRPGGSLGPEPHGPRQHEERGRDEPGALPGEVEPPPLLAPAAPPPERLPVPQPGLRERAPRRRVSRAELRPGAREHEPERPVGPGGVHRAVQEEDRQGSHEGPRRAGATGRLLPQPRRLVEPERPGSRAGELRLPLVGGHGQGRAADGPGRDGGQRDERRLVRGGEAPRHRLDPRRGPALGHQPPGVGLEGPSHLPPRPEVGGVVRDEADDAQAGGLRPSVELRRAGHARVGRERQQAASLGRQAPRPAREQPPPPHLLGPHGGRQGHRMESPPARPPGERGRDGRPVHTVLELPHRTRDQLHRHGQSGLQPGVQPELQRARVDARVQPQPDRGVAVPQHAEDRDAHGTHVQGAVPGAKSRREHHRHWGGRRDASVLAGVPRPAEGEQGGRAPVPGGHAGVGPAVMETGGRADWRSPPSPPLGRRDGRGFPEQKLPPGAEAPFAPLAGYIMGANDRAVIPIRRRPELSSSTDFRHQIMILLLKDLPKSQRSSKILAQFWEWGSGASLSTGWLRQAANQASSRQAVAATPIHDLCVRDLKDNGGSQASAQGTGVQRQPLIDGASLFYDLGQSLEDRSEQEVAAAPRCERKPEEWRTRGRRLALLVCLFCTLSYILIWDDDALSTTLVGRRQLVAMHTPDDLAERRAEKRSIAYSPRLRGRSKLVSLDKSGRRIVRSDELKGEMNELHASIERIRGMLNRHNVTSNAVTGDAERLLRRVKWLVHATGDGKLESQIENRMARQESRLKERIDQAETDGDATMVERRQRELGKLKKVVEGIKEQANEDAEGGIRDSLKDLASPRTLSGEEDEYTRRLYDATITFPECRDKLLEDCLEILSNEMAELQMTADIVIHEKRNSDQSGYNKVVIVSDLTASLVKGRLADGQVSYPFMWDDSLSGPRMLGVDGKWDCYGKSPDDCCQLIKASVPNADTRGNNIECHFFVPYGGIGNKKRSDRILVNLSSDGRVHESPFVS</sequence>
<feature type="compositionally biased region" description="Basic and acidic residues" evidence="2">
    <location>
        <begin position="227"/>
        <end position="254"/>
    </location>
</feature>
<accession>K0R1R0</accession>
<proteinExistence type="predicted"/>
<feature type="compositionally biased region" description="Basic and acidic residues" evidence="2">
    <location>
        <begin position="90"/>
        <end position="103"/>
    </location>
</feature>
<evidence type="ECO:0000256" key="1">
    <source>
        <dbReference type="SAM" id="Coils"/>
    </source>
</evidence>
<feature type="compositionally biased region" description="Low complexity" evidence="2">
    <location>
        <begin position="468"/>
        <end position="483"/>
    </location>
</feature>
<feature type="compositionally biased region" description="Basic and acidic residues" evidence="2">
    <location>
        <begin position="356"/>
        <end position="365"/>
    </location>
</feature>
<dbReference type="EMBL" id="AGNL01047774">
    <property type="protein sequence ID" value="EJK46418.1"/>
    <property type="molecule type" value="Genomic_DNA"/>
</dbReference>
<feature type="region of interest" description="Disordered" evidence="2">
    <location>
        <begin position="861"/>
        <end position="880"/>
    </location>
</feature>
<feature type="compositionally biased region" description="Pro residues" evidence="2">
    <location>
        <begin position="110"/>
        <end position="130"/>
    </location>
</feature>
<feature type="compositionally biased region" description="Basic and acidic residues" evidence="2">
    <location>
        <begin position="372"/>
        <end position="381"/>
    </location>
</feature>
<comment type="caution">
    <text evidence="3">The sequence shown here is derived from an EMBL/GenBank/DDBJ whole genome shotgun (WGS) entry which is preliminary data.</text>
</comment>
<evidence type="ECO:0000256" key="2">
    <source>
        <dbReference type="SAM" id="MobiDB-lite"/>
    </source>
</evidence>
<feature type="non-terminal residue" evidence="3">
    <location>
        <position position="1"/>
    </location>
</feature>
<feature type="compositionally biased region" description="Basic and acidic residues" evidence="2">
    <location>
        <begin position="299"/>
        <end position="314"/>
    </location>
</feature>
<feature type="coiled-coil region" evidence="1">
    <location>
        <begin position="812"/>
        <end position="858"/>
    </location>
</feature>
<feature type="compositionally biased region" description="Basic residues" evidence="2">
    <location>
        <begin position="437"/>
        <end position="447"/>
    </location>
</feature>
<feature type="compositionally biased region" description="Basic and acidic residues" evidence="2">
    <location>
        <begin position="143"/>
        <end position="158"/>
    </location>
</feature>
<feature type="compositionally biased region" description="Basic and acidic residues" evidence="2">
    <location>
        <begin position="69"/>
        <end position="81"/>
    </location>
</feature>
<feature type="compositionally biased region" description="Basic and acidic residues" evidence="2">
    <location>
        <begin position="168"/>
        <end position="182"/>
    </location>
</feature>
<dbReference type="Proteomes" id="UP000266841">
    <property type="component" value="Unassembled WGS sequence"/>
</dbReference>